<organism evidence="3 4">
    <name type="scientific">Mucilaginibacter pineti</name>
    <dbReference type="NCBI Taxonomy" id="1391627"/>
    <lineage>
        <taxon>Bacteria</taxon>
        <taxon>Pseudomonadati</taxon>
        <taxon>Bacteroidota</taxon>
        <taxon>Sphingobacteriia</taxon>
        <taxon>Sphingobacteriales</taxon>
        <taxon>Sphingobacteriaceae</taxon>
        <taxon>Mucilaginibacter</taxon>
    </lineage>
</organism>
<evidence type="ECO:0000256" key="1">
    <source>
        <dbReference type="SAM" id="Phobius"/>
    </source>
</evidence>
<feature type="transmembrane region" description="Helical" evidence="1">
    <location>
        <begin position="71"/>
        <end position="89"/>
    </location>
</feature>
<keyword evidence="1" id="KW-0472">Membrane</keyword>
<feature type="transmembrane region" description="Helical" evidence="1">
    <location>
        <begin position="146"/>
        <end position="164"/>
    </location>
</feature>
<evidence type="ECO:0000313" key="4">
    <source>
        <dbReference type="Proteomes" id="UP000199072"/>
    </source>
</evidence>
<keyword evidence="1" id="KW-1133">Transmembrane helix</keyword>
<feature type="transmembrane region" description="Helical" evidence="1">
    <location>
        <begin position="120"/>
        <end position="140"/>
    </location>
</feature>
<name>A0A1G6TIZ6_9SPHI</name>
<evidence type="ECO:0000313" key="3">
    <source>
        <dbReference type="EMBL" id="SDD28295.1"/>
    </source>
</evidence>
<dbReference type="STRING" id="1391627.SAMN05216464_101294"/>
<feature type="domain" description="Zinc-ribbon" evidence="2">
    <location>
        <begin position="15"/>
        <end position="36"/>
    </location>
</feature>
<dbReference type="Pfam" id="PF13240">
    <property type="entry name" value="Zn_Ribbon_1"/>
    <property type="match status" value="1"/>
</dbReference>
<dbReference type="AlphaFoldDB" id="A0A1G6TIZ6"/>
<gene>
    <name evidence="3" type="ORF">SAMN05216464_101294</name>
</gene>
<protein>
    <recommendedName>
        <fullName evidence="2">Zinc-ribbon domain-containing protein</fullName>
    </recommendedName>
</protein>
<accession>A0A1G6TIZ6</accession>
<reference evidence="3 4" key="1">
    <citation type="submission" date="2016-10" db="EMBL/GenBank/DDBJ databases">
        <authorList>
            <person name="de Groot N.N."/>
        </authorList>
    </citation>
    <scope>NUCLEOTIDE SEQUENCE [LARGE SCALE GENOMIC DNA]</scope>
    <source>
        <strain evidence="3 4">47C3B</strain>
    </source>
</reference>
<keyword evidence="4" id="KW-1185">Reference proteome</keyword>
<evidence type="ECO:0000259" key="2">
    <source>
        <dbReference type="Pfam" id="PF13240"/>
    </source>
</evidence>
<sequence length="180" mass="19832">MENTITTPAQPTELCNYCSTKIENDDSFCTNCGYPIKGTDFEQRSFVAARNNIDIDMNEFNKTLKSATMSLYYLAGIFVISGLISFFMNKDNADVLAIVLPNFILAILFLVLGSFSRKKTLACLVSGLSLYIIVQVLNAIADPVSIGRGIIMKIIIIGYLINGIKSAINIEKIKKENNIA</sequence>
<dbReference type="Proteomes" id="UP000199072">
    <property type="component" value="Unassembled WGS sequence"/>
</dbReference>
<keyword evidence="1" id="KW-0812">Transmembrane</keyword>
<dbReference type="EMBL" id="FNAI01000001">
    <property type="protein sequence ID" value="SDD28295.1"/>
    <property type="molecule type" value="Genomic_DNA"/>
</dbReference>
<feature type="transmembrane region" description="Helical" evidence="1">
    <location>
        <begin position="95"/>
        <end position="113"/>
    </location>
</feature>
<proteinExistence type="predicted"/>
<dbReference type="InterPro" id="IPR026870">
    <property type="entry name" value="Zinc_ribbon_dom"/>
</dbReference>